<dbReference type="Proteomes" id="UP000469185">
    <property type="component" value="Unassembled WGS sequence"/>
</dbReference>
<evidence type="ECO:0000256" key="4">
    <source>
        <dbReference type="ARBA" id="ARBA00023033"/>
    </source>
</evidence>
<dbReference type="Pfam" id="PF00296">
    <property type="entry name" value="Bac_luciferase"/>
    <property type="match status" value="1"/>
</dbReference>
<keyword evidence="1" id="KW-0285">Flavoprotein</keyword>
<keyword evidence="4" id="KW-0503">Monooxygenase</keyword>
<accession>A0A6N9YRM9</accession>
<dbReference type="InterPro" id="IPR036661">
    <property type="entry name" value="Luciferase-like_sf"/>
</dbReference>
<organism evidence="7 8">
    <name type="scientific">Phytoactinopolyspora alkaliphila</name>
    <dbReference type="NCBI Taxonomy" id="1783498"/>
    <lineage>
        <taxon>Bacteria</taxon>
        <taxon>Bacillati</taxon>
        <taxon>Actinomycetota</taxon>
        <taxon>Actinomycetes</taxon>
        <taxon>Jiangellales</taxon>
        <taxon>Jiangellaceae</taxon>
        <taxon>Phytoactinopolyspora</taxon>
    </lineage>
</organism>
<dbReference type="EMBL" id="JAAGOB010000011">
    <property type="protein sequence ID" value="NED97459.1"/>
    <property type="molecule type" value="Genomic_DNA"/>
</dbReference>
<keyword evidence="2" id="KW-0288">FMN</keyword>
<keyword evidence="8" id="KW-1185">Reference proteome</keyword>
<keyword evidence="3" id="KW-0560">Oxidoreductase</keyword>
<gene>
    <name evidence="7" type="ORF">G1H11_19355</name>
</gene>
<dbReference type="PANTHER" id="PTHR42847:SF4">
    <property type="entry name" value="ALKANESULFONATE MONOOXYGENASE-RELATED"/>
    <property type="match status" value="1"/>
</dbReference>
<evidence type="ECO:0000256" key="2">
    <source>
        <dbReference type="ARBA" id="ARBA00022643"/>
    </source>
</evidence>
<name>A0A6N9YRM9_9ACTN</name>
<dbReference type="InterPro" id="IPR050172">
    <property type="entry name" value="SsuD_RutA_monooxygenase"/>
</dbReference>
<evidence type="ECO:0000256" key="3">
    <source>
        <dbReference type="ARBA" id="ARBA00023002"/>
    </source>
</evidence>
<sequence length="252" mass="26857">MPNVGTPSSLIDLAVVADDAGWDGFFVWDHVNALPQMHDPWVVLGAMAARTTRVRLGTLVTPVPRRRPWKLAKEVVTLDHVSEGRAILGVGLGVPVDAEYGAFGESTSVPEHAARLDEALPLLDAFLRGDRVDHDGEHYQVHAQLDPPALQTPRPPIWAAATVGRDRPLARALRVDGIYPLSGLAAPTPAELSALVERLNPPAGFDVVGVLTDSASADDLAAAGATWALDGPRHPEEPREELLARIAAGPPR</sequence>
<protein>
    <submittedName>
        <fullName evidence="7">LLM class flavin-dependent oxidoreductase</fullName>
    </submittedName>
</protein>
<dbReference type="Gene3D" id="3.20.20.30">
    <property type="entry name" value="Luciferase-like domain"/>
    <property type="match status" value="1"/>
</dbReference>
<dbReference type="SUPFAM" id="SSF51679">
    <property type="entry name" value="Bacterial luciferase-like"/>
    <property type="match status" value="1"/>
</dbReference>
<evidence type="ECO:0000256" key="5">
    <source>
        <dbReference type="SAM" id="MobiDB-lite"/>
    </source>
</evidence>
<feature type="compositionally biased region" description="Basic and acidic residues" evidence="5">
    <location>
        <begin position="231"/>
        <end position="243"/>
    </location>
</feature>
<dbReference type="RefSeq" id="WP_163820236.1">
    <property type="nucleotide sequence ID" value="NZ_JAAGOB010000011.1"/>
</dbReference>
<dbReference type="PANTHER" id="PTHR42847">
    <property type="entry name" value="ALKANESULFONATE MONOOXYGENASE"/>
    <property type="match status" value="1"/>
</dbReference>
<evidence type="ECO:0000313" key="7">
    <source>
        <dbReference type="EMBL" id="NED97459.1"/>
    </source>
</evidence>
<dbReference type="AlphaFoldDB" id="A0A6N9YRM9"/>
<comment type="caution">
    <text evidence="7">The sequence shown here is derived from an EMBL/GenBank/DDBJ whole genome shotgun (WGS) entry which is preliminary data.</text>
</comment>
<evidence type="ECO:0000259" key="6">
    <source>
        <dbReference type="Pfam" id="PF00296"/>
    </source>
</evidence>
<dbReference type="GO" id="GO:0008726">
    <property type="term" value="F:alkanesulfonate monooxygenase activity"/>
    <property type="evidence" value="ECO:0007669"/>
    <property type="project" value="TreeGrafter"/>
</dbReference>
<feature type="domain" description="Luciferase-like" evidence="6">
    <location>
        <begin position="6"/>
        <end position="170"/>
    </location>
</feature>
<dbReference type="InterPro" id="IPR011251">
    <property type="entry name" value="Luciferase-like_dom"/>
</dbReference>
<evidence type="ECO:0000256" key="1">
    <source>
        <dbReference type="ARBA" id="ARBA00022630"/>
    </source>
</evidence>
<evidence type="ECO:0000313" key="8">
    <source>
        <dbReference type="Proteomes" id="UP000469185"/>
    </source>
</evidence>
<dbReference type="GO" id="GO:0046306">
    <property type="term" value="P:alkanesulfonate catabolic process"/>
    <property type="evidence" value="ECO:0007669"/>
    <property type="project" value="TreeGrafter"/>
</dbReference>
<proteinExistence type="predicted"/>
<feature type="region of interest" description="Disordered" evidence="5">
    <location>
        <begin position="229"/>
        <end position="252"/>
    </location>
</feature>
<reference evidence="7 8" key="1">
    <citation type="submission" date="2020-02" db="EMBL/GenBank/DDBJ databases">
        <authorList>
            <person name="Li X.-J."/>
            <person name="Feng X.-M."/>
        </authorList>
    </citation>
    <scope>NUCLEOTIDE SEQUENCE [LARGE SCALE GENOMIC DNA]</scope>
    <source>
        <strain evidence="7 8">CGMCC 4.7225</strain>
    </source>
</reference>